<feature type="transmembrane region" description="Helical" evidence="1">
    <location>
        <begin position="125"/>
        <end position="142"/>
    </location>
</feature>
<evidence type="ECO:0000256" key="1">
    <source>
        <dbReference type="SAM" id="Phobius"/>
    </source>
</evidence>
<feature type="transmembrane region" description="Helical" evidence="1">
    <location>
        <begin position="35"/>
        <end position="53"/>
    </location>
</feature>
<feature type="transmembrane region" description="Helical" evidence="1">
    <location>
        <begin position="203"/>
        <end position="220"/>
    </location>
</feature>
<reference evidence="2 3" key="1">
    <citation type="journal article" date="2019" name="mSystems">
        <title>Life at home and on the roam: Genomic adaptions reflect the dual lifestyle of an intracellular, facultative symbiont.</title>
        <authorList>
            <person name="Burgsdorf I."/>
        </authorList>
    </citation>
    <scope>NUCLEOTIDE SEQUENCE [LARGE SCALE GENOMIC DNA]</scope>
    <source>
        <strain evidence="2">277cV</strain>
    </source>
</reference>
<proteinExistence type="predicted"/>
<accession>A0A524RN78</accession>
<keyword evidence="1" id="KW-0812">Transmembrane</keyword>
<dbReference type="EMBL" id="SRMO01000078">
    <property type="protein sequence ID" value="TGG91417.1"/>
    <property type="molecule type" value="Genomic_DNA"/>
</dbReference>
<gene>
    <name evidence="2" type="ORF">ERJ67_08020</name>
</gene>
<evidence type="ECO:0000313" key="2">
    <source>
        <dbReference type="EMBL" id="TGG91417.1"/>
    </source>
</evidence>
<dbReference type="Proteomes" id="UP000317990">
    <property type="component" value="Unassembled WGS sequence"/>
</dbReference>
<evidence type="ECO:0000313" key="3">
    <source>
        <dbReference type="Proteomes" id="UP000317990"/>
    </source>
</evidence>
<comment type="caution">
    <text evidence="2">The sequence shown here is derived from an EMBL/GenBank/DDBJ whole genome shotgun (WGS) entry which is preliminary data.</text>
</comment>
<protein>
    <submittedName>
        <fullName evidence="2">Uncharacterized protein</fullName>
    </submittedName>
</protein>
<organism evidence="2 3">
    <name type="scientific">Aphanocapsa feldmannii 277cV</name>
    <dbReference type="NCBI Taxonomy" id="2507553"/>
    <lineage>
        <taxon>Bacteria</taxon>
        <taxon>Bacillati</taxon>
        <taxon>Cyanobacteriota</taxon>
        <taxon>Cyanophyceae</taxon>
        <taxon>Oscillatoriophycideae</taxon>
        <taxon>Chroococcales</taxon>
        <taxon>Microcystaceae</taxon>
        <taxon>Aphanocapsa</taxon>
    </lineage>
</organism>
<dbReference type="AlphaFoldDB" id="A0A524RN78"/>
<sequence>MRAIPFFVLGLNALAVALAIALIGLTGHNHFEEKGFVTIFSAVQLLILAGLAWRTFRWRSIADGSKGAGGGAFWRRSSLLWLLAAVGFVFLAADELFQIHEGLDRLIHTVLDLRETAISDRLDDLIIGIYALVAVAVLVAYRAELRLCRARLPLLVWGLVLLLVMVFLDVLTNRYDILTFVFGGRQALILGDGLARVEESLKLFAEALFVLAFHGLCLHARQLAVQRPARA</sequence>
<name>A0A524RN78_9CHRO</name>
<keyword evidence="1" id="KW-0472">Membrane</keyword>
<feature type="transmembrane region" description="Helical" evidence="1">
    <location>
        <begin position="73"/>
        <end position="93"/>
    </location>
</feature>
<feature type="transmembrane region" description="Helical" evidence="1">
    <location>
        <begin position="154"/>
        <end position="172"/>
    </location>
</feature>
<keyword evidence="1" id="KW-1133">Transmembrane helix</keyword>